<dbReference type="GO" id="GO:0009423">
    <property type="term" value="P:chorismate biosynthetic process"/>
    <property type="evidence" value="ECO:0007669"/>
    <property type="project" value="UniProtKB-UniRule"/>
</dbReference>
<dbReference type="Pfam" id="PF01220">
    <property type="entry name" value="DHquinase_II"/>
    <property type="match status" value="1"/>
</dbReference>
<comment type="similarity">
    <text evidence="3 8">Belongs to the type-II 3-dehydroquinase family.</text>
</comment>
<dbReference type="Proteomes" id="UP000296352">
    <property type="component" value="Chromosome"/>
</dbReference>
<evidence type="ECO:0000256" key="9">
    <source>
        <dbReference type="PIRSR" id="PIRSR001399-1"/>
    </source>
</evidence>
<keyword evidence="7 8" id="KW-0456">Lyase</keyword>
<dbReference type="RefSeq" id="WP_136141254.1">
    <property type="nucleotide sequence ID" value="NZ_CP039247.1"/>
</dbReference>
<comment type="subunit">
    <text evidence="4 8">Homododecamer.</text>
</comment>
<accession>A0A4P7QI26</accession>
<feature type="binding site" evidence="8 10">
    <location>
        <position position="79"/>
    </location>
    <ligand>
        <name>substrate</name>
    </ligand>
</feature>
<feature type="site" description="Transition state stabilizer" evidence="8 11">
    <location>
        <position position="17"/>
    </location>
</feature>
<dbReference type="InterPro" id="IPR018509">
    <property type="entry name" value="DHquinase_II_CS"/>
</dbReference>
<name>A0A4P7QI26_9CORY</name>
<dbReference type="PANTHER" id="PTHR21272">
    <property type="entry name" value="CATABOLIC 3-DEHYDROQUINASE"/>
    <property type="match status" value="1"/>
</dbReference>
<feature type="binding site" evidence="8 10">
    <location>
        <position position="86"/>
    </location>
    <ligand>
        <name>substrate</name>
    </ligand>
</feature>
<dbReference type="AlphaFoldDB" id="A0A4P7QI26"/>
<evidence type="ECO:0000256" key="11">
    <source>
        <dbReference type="PIRSR" id="PIRSR001399-3"/>
    </source>
</evidence>
<evidence type="ECO:0000256" key="3">
    <source>
        <dbReference type="ARBA" id="ARBA00011037"/>
    </source>
</evidence>
<keyword evidence="13" id="KW-1185">Reference proteome</keyword>
<dbReference type="EMBL" id="CP039247">
    <property type="protein sequence ID" value="QCB28524.1"/>
    <property type="molecule type" value="Genomic_DNA"/>
</dbReference>
<dbReference type="EC" id="4.2.1.10" evidence="5 8"/>
<feature type="active site" description="Proton donor" evidence="8 9">
    <location>
        <position position="101"/>
    </location>
</feature>
<protein>
    <recommendedName>
        <fullName evidence="5 8">3-dehydroquinate dehydratase</fullName>
        <shortName evidence="8">3-dehydroquinase</shortName>
        <ecNumber evidence="5 8">4.2.1.10</ecNumber>
    </recommendedName>
    <alternativeName>
        <fullName evidence="8">Type II DHQase</fullName>
    </alternativeName>
</protein>
<comment type="catalytic activity">
    <reaction evidence="1 8">
        <text>3-dehydroquinate = 3-dehydroshikimate + H2O</text>
        <dbReference type="Rhea" id="RHEA:21096"/>
        <dbReference type="ChEBI" id="CHEBI:15377"/>
        <dbReference type="ChEBI" id="CHEBI:16630"/>
        <dbReference type="ChEBI" id="CHEBI:32364"/>
        <dbReference type="EC" id="4.2.1.10"/>
    </reaction>
</comment>
<dbReference type="CDD" id="cd00466">
    <property type="entry name" value="DHQase_II"/>
    <property type="match status" value="1"/>
</dbReference>
<evidence type="ECO:0000256" key="7">
    <source>
        <dbReference type="ARBA" id="ARBA00023239"/>
    </source>
</evidence>
<dbReference type="UniPathway" id="UPA00053">
    <property type="reaction ID" value="UER00086"/>
</dbReference>
<dbReference type="NCBIfam" id="TIGR01088">
    <property type="entry name" value="aroQ"/>
    <property type="match status" value="1"/>
</dbReference>
<dbReference type="KEGG" id="cee:CENDO_06225"/>
<dbReference type="InterPro" id="IPR036441">
    <property type="entry name" value="DHquinase_II_sf"/>
</dbReference>
<evidence type="ECO:0000313" key="12">
    <source>
        <dbReference type="EMBL" id="QCB28524.1"/>
    </source>
</evidence>
<evidence type="ECO:0000256" key="5">
    <source>
        <dbReference type="ARBA" id="ARBA00012060"/>
    </source>
</evidence>
<dbReference type="PIRSF" id="PIRSF001399">
    <property type="entry name" value="DHquinase_II"/>
    <property type="match status" value="1"/>
</dbReference>
<reference evidence="12 13" key="1">
    <citation type="submission" date="2019-04" db="EMBL/GenBank/DDBJ databases">
        <title>Corynebacterium endometrii sp. nov., isolated from the uterus of a cow with endometritis.</title>
        <authorList>
            <person name="Ballas P."/>
            <person name="Ruckert C."/>
            <person name="Wagener K."/>
            <person name="Drillich M."/>
            <person name="Kaempfer P."/>
            <person name="Busse H.-J."/>
            <person name="Ehling-Schulz M."/>
        </authorList>
    </citation>
    <scope>NUCLEOTIDE SEQUENCE [LARGE SCALE GENOMIC DNA]</scope>
    <source>
        <strain evidence="12 13">LMM-1653</strain>
    </source>
</reference>
<feature type="binding site" evidence="8 10">
    <location>
        <position position="73"/>
    </location>
    <ligand>
        <name>substrate</name>
    </ligand>
</feature>
<dbReference type="GO" id="GO:0019631">
    <property type="term" value="P:quinate catabolic process"/>
    <property type="evidence" value="ECO:0007669"/>
    <property type="project" value="TreeGrafter"/>
</dbReference>
<sequence length="144" mass="15715">MKILVLNGPNLNRLGKRQPEIYGSTTLEDVNNEVRAEAERLGLAIEFFQSNHEGELIEAVHRAADERLGVIINPGGFTHTSVALRDALAEIADGAGFVEVHISNVHARETFRQHSYLSPIARGVIAGLGTYGYRAALGYFAEQS</sequence>
<dbReference type="PROSITE" id="PS01029">
    <property type="entry name" value="DEHYDROQUINASE_II"/>
    <property type="match status" value="1"/>
</dbReference>
<organism evidence="12 13">
    <name type="scientific">Corynebacterium endometrii</name>
    <dbReference type="NCBI Taxonomy" id="2488819"/>
    <lineage>
        <taxon>Bacteria</taxon>
        <taxon>Bacillati</taxon>
        <taxon>Actinomycetota</taxon>
        <taxon>Actinomycetes</taxon>
        <taxon>Mycobacteriales</taxon>
        <taxon>Corynebacteriaceae</taxon>
        <taxon>Corynebacterium</taxon>
    </lineage>
</organism>
<dbReference type="GO" id="GO:0003855">
    <property type="term" value="F:3-dehydroquinate dehydratase activity"/>
    <property type="evidence" value="ECO:0007669"/>
    <property type="project" value="UniProtKB-UniRule"/>
</dbReference>
<evidence type="ECO:0000256" key="8">
    <source>
        <dbReference type="HAMAP-Rule" id="MF_00169"/>
    </source>
</evidence>
<dbReference type="Gene3D" id="3.40.50.9100">
    <property type="entry name" value="Dehydroquinase, class II"/>
    <property type="match status" value="1"/>
</dbReference>
<feature type="binding site" evidence="8 10">
    <location>
        <begin position="102"/>
        <end position="103"/>
    </location>
    <ligand>
        <name>substrate</name>
    </ligand>
</feature>
<dbReference type="GO" id="GO:0008652">
    <property type="term" value="P:amino acid biosynthetic process"/>
    <property type="evidence" value="ECO:0007669"/>
    <property type="project" value="UniProtKB-KW"/>
</dbReference>
<proteinExistence type="inferred from homology"/>
<comment type="function">
    <text evidence="8">Catalyzes a trans-dehydration via an enolate intermediate.</text>
</comment>
<feature type="binding site" evidence="8 10">
    <location>
        <position position="112"/>
    </location>
    <ligand>
        <name>substrate</name>
    </ligand>
</feature>
<keyword evidence="8" id="KW-0028">Amino-acid biosynthesis</keyword>
<evidence type="ECO:0000313" key="13">
    <source>
        <dbReference type="Proteomes" id="UP000296352"/>
    </source>
</evidence>
<dbReference type="GO" id="GO:0009073">
    <property type="term" value="P:aromatic amino acid family biosynthetic process"/>
    <property type="evidence" value="ECO:0007669"/>
    <property type="project" value="UniProtKB-KW"/>
</dbReference>
<evidence type="ECO:0000256" key="2">
    <source>
        <dbReference type="ARBA" id="ARBA00004902"/>
    </source>
</evidence>
<dbReference type="NCBIfam" id="NF003806">
    <property type="entry name" value="PRK05395.1-3"/>
    <property type="match status" value="1"/>
</dbReference>
<dbReference type="HAMAP" id="MF_00169">
    <property type="entry name" value="AroQ"/>
    <property type="match status" value="1"/>
</dbReference>
<dbReference type="NCBIfam" id="NF003807">
    <property type="entry name" value="PRK05395.1-4"/>
    <property type="match status" value="1"/>
</dbReference>
<dbReference type="InterPro" id="IPR001874">
    <property type="entry name" value="DHquinase_II"/>
</dbReference>
<keyword evidence="6 8" id="KW-0057">Aromatic amino acid biosynthesis</keyword>
<dbReference type="SUPFAM" id="SSF52304">
    <property type="entry name" value="Type II 3-dehydroquinate dehydratase"/>
    <property type="match status" value="1"/>
</dbReference>
<dbReference type="PANTHER" id="PTHR21272:SF3">
    <property type="entry name" value="CATABOLIC 3-DEHYDROQUINASE"/>
    <property type="match status" value="1"/>
</dbReference>
<evidence type="ECO:0000256" key="10">
    <source>
        <dbReference type="PIRSR" id="PIRSR001399-2"/>
    </source>
</evidence>
<gene>
    <name evidence="8 12" type="primary">aroQ</name>
    <name evidence="12" type="ORF">CENDO_06225</name>
</gene>
<evidence type="ECO:0000256" key="1">
    <source>
        <dbReference type="ARBA" id="ARBA00001864"/>
    </source>
</evidence>
<comment type="pathway">
    <text evidence="2 8">Metabolic intermediate biosynthesis; chorismate biosynthesis; chorismate from D-erythrose 4-phosphate and phosphoenolpyruvate: step 3/7.</text>
</comment>
<evidence type="ECO:0000256" key="4">
    <source>
        <dbReference type="ARBA" id="ARBA00011193"/>
    </source>
</evidence>
<dbReference type="NCBIfam" id="NF003805">
    <property type="entry name" value="PRK05395.1-2"/>
    <property type="match status" value="1"/>
</dbReference>
<dbReference type="OrthoDB" id="9790793at2"/>
<feature type="active site" description="Proton acceptor" evidence="8 9">
    <location>
        <position position="22"/>
    </location>
</feature>
<evidence type="ECO:0000256" key="6">
    <source>
        <dbReference type="ARBA" id="ARBA00023141"/>
    </source>
</evidence>